<dbReference type="Proteomes" id="UP000572907">
    <property type="component" value="Unassembled WGS sequence"/>
</dbReference>
<sequence length="231" mass="23007">MRALPARRIASSALCAALLVGITGPVAMAADSARGHGPVASDARLPGADVRLVQIGKLNWGTLTPVADLLNAVLRDNDGRLSAAEATKLGDAAKAALVEAAAEDAQTPAPEAPLTPAPVVLPAPVLPAPALVPDRRAADPVTDLLDLVLGAVDGLLQGITGGAGGLLPLVDDLLGGADELLAELTSGEPALQDEEAVTSVTSSTSTTSAAEPDAFFSPQLSVLTPLLPPAP</sequence>
<dbReference type="RefSeq" id="WP_184592837.1">
    <property type="nucleotide sequence ID" value="NZ_BMUP01000005.1"/>
</dbReference>
<evidence type="ECO:0000313" key="2">
    <source>
        <dbReference type="EMBL" id="MBB3077232.1"/>
    </source>
</evidence>
<evidence type="ECO:0000256" key="1">
    <source>
        <dbReference type="SAM" id="SignalP"/>
    </source>
</evidence>
<keyword evidence="3" id="KW-1185">Reference proteome</keyword>
<dbReference type="AlphaFoldDB" id="A0A7W4ZRC2"/>
<protein>
    <recommendedName>
        <fullName evidence="4">Secreted protein</fullName>
    </recommendedName>
</protein>
<proteinExistence type="predicted"/>
<gene>
    <name evidence="2" type="ORF">FHS41_003720</name>
</gene>
<comment type="caution">
    <text evidence="2">The sequence shown here is derived from an EMBL/GenBank/DDBJ whole genome shotgun (WGS) entry which is preliminary data.</text>
</comment>
<dbReference type="EMBL" id="JACHXE010000003">
    <property type="protein sequence ID" value="MBB3077232.1"/>
    <property type="molecule type" value="Genomic_DNA"/>
</dbReference>
<feature type="signal peptide" evidence="1">
    <location>
        <begin position="1"/>
        <end position="29"/>
    </location>
</feature>
<organism evidence="2 3">
    <name type="scientific">Streptomyces violarus</name>
    <dbReference type="NCBI Taxonomy" id="67380"/>
    <lineage>
        <taxon>Bacteria</taxon>
        <taxon>Bacillati</taxon>
        <taxon>Actinomycetota</taxon>
        <taxon>Actinomycetes</taxon>
        <taxon>Kitasatosporales</taxon>
        <taxon>Streptomycetaceae</taxon>
        <taxon>Streptomyces</taxon>
    </lineage>
</organism>
<evidence type="ECO:0008006" key="4">
    <source>
        <dbReference type="Google" id="ProtNLM"/>
    </source>
</evidence>
<reference evidence="2 3" key="1">
    <citation type="submission" date="2020-08" db="EMBL/GenBank/DDBJ databases">
        <title>Genomic Encyclopedia of Type Strains, Phase III (KMG-III): the genomes of soil and plant-associated and newly described type strains.</title>
        <authorList>
            <person name="Whitman W."/>
        </authorList>
    </citation>
    <scope>NUCLEOTIDE SEQUENCE [LARGE SCALE GENOMIC DNA]</scope>
    <source>
        <strain evidence="2 3">CECT 3237</strain>
    </source>
</reference>
<accession>A0A7W4ZRC2</accession>
<evidence type="ECO:0000313" key="3">
    <source>
        <dbReference type="Proteomes" id="UP000572907"/>
    </source>
</evidence>
<name>A0A7W4ZRC2_9ACTN</name>
<keyword evidence="1" id="KW-0732">Signal</keyword>
<feature type="chain" id="PRO_5031257051" description="Secreted protein" evidence="1">
    <location>
        <begin position="30"/>
        <end position="231"/>
    </location>
</feature>